<name>V2XDQ5_MONRO</name>
<sequence>MKHPYLLAIAKQLLGPPFSYSRIQEIAIQLGWELRLDCARKTFPINRLYRTHPRRPLLVSCVCAGVSDGANGANGLDTPYRIW</sequence>
<accession>V2XDQ5</accession>
<dbReference type="Proteomes" id="UP000017559">
    <property type="component" value="Unassembled WGS sequence"/>
</dbReference>
<dbReference type="KEGG" id="mrr:Moror_16379"/>
<proteinExistence type="predicted"/>
<comment type="caution">
    <text evidence="1">The sequence shown here is derived from an EMBL/GenBank/DDBJ whole genome shotgun (WGS) entry which is preliminary data.</text>
</comment>
<protein>
    <submittedName>
        <fullName evidence="1">Uncharacterized protein</fullName>
    </submittedName>
</protein>
<gene>
    <name evidence="1" type="ORF">Moror_16379</name>
</gene>
<keyword evidence="2" id="KW-1185">Reference proteome</keyword>
<reference evidence="1 2" key="1">
    <citation type="journal article" date="2014" name="BMC Genomics">
        <title>Genome and secretome analysis of the hemibiotrophic fungal pathogen, Moniliophthora roreri, which causes frosty pod rot disease of cacao: mechanisms of the biotrophic and necrotrophic phases.</title>
        <authorList>
            <person name="Meinhardt L.W."/>
            <person name="Costa G.G.L."/>
            <person name="Thomazella D.P.T."/>
            <person name="Teixeira P.J.P.L."/>
            <person name="Carazzolle M.F."/>
            <person name="Schuster S.C."/>
            <person name="Carlson J.E."/>
            <person name="Guiltinan M.J."/>
            <person name="Mieczkowski P."/>
            <person name="Farmer A."/>
            <person name="Ramaraj T."/>
            <person name="Crozier J."/>
            <person name="Davis R.E."/>
            <person name="Shao J."/>
            <person name="Melnick R.L."/>
            <person name="Pereira G.A.G."/>
            <person name="Bailey B.A."/>
        </authorList>
    </citation>
    <scope>NUCLEOTIDE SEQUENCE [LARGE SCALE GENOMIC DNA]</scope>
    <source>
        <strain evidence="1 2">MCA 2997</strain>
    </source>
</reference>
<dbReference type="HOGENOM" id="CLU_2543084_0_0_1"/>
<evidence type="ECO:0000313" key="1">
    <source>
        <dbReference type="EMBL" id="ESK90981.1"/>
    </source>
</evidence>
<dbReference type="EMBL" id="AWSO01000393">
    <property type="protein sequence ID" value="ESK90981.1"/>
    <property type="molecule type" value="Genomic_DNA"/>
</dbReference>
<dbReference type="AlphaFoldDB" id="V2XDQ5"/>
<evidence type="ECO:0000313" key="2">
    <source>
        <dbReference type="Proteomes" id="UP000017559"/>
    </source>
</evidence>
<organism evidence="1 2">
    <name type="scientific">Moniliophthora roreri (strain MCA 2997)</name>
    <name type="common">Cocoa frosty pod rot fungus</name>
    <name type="synonym">Crinipellis roreri</name>
    <dbReference type="NCBI Taxonomy" id="1381753"/>
    <lineage>
        <taxon>Eukaryota</taxon>
        <taxon>Fungi</taxon>
        <taxon>Dikarya</taxon>
        <taxon>Basidiomycota</taxon>
        <taxon>Agaricomycotina</taxon>
        <taxon>Agaricomycetes</taxon>
        <taxon>Agaricomycetidae</taxon>
        <taxon>Agaricales</taxon>
        <taxon>Marasmiineae</taxon>
        <taxon>Marasmiaceae</taxon>
        <taxon>Moniliophthora</taxon>
    </lineage>
</organism>